<keyword evidence="8" id="KW-0407">Ion channel</keyword>
<reference evidence="10" key="1">
    <citation type="submission" date="2016-10" db="EMBL/GenBank/DDBJ databases">
        <authorList>
            <person name="de Groot N.N."/>
        </authorList>
    </citation>
    <scope>NUCLEOTIDE SEQUENCE [LARGE SCALE GENOMIC DNA]</scope>
    <source>
        <strain evidence="10">CGMCC 1.12397</strain>
    </source>
</reference>
<dbReference type="InterPro" id="IPR003691">
    <property type="entry name" value="FluC"/>
</dbReference>
<evidence type="ECO:0000313" key="10">
    <source>
        <dbReference type="EMBL" id="SDQ82468.1"/>
    </source>
</evidence>
<dbReference type="AlphaFoldDB" id="A0A1H1E1T8"/>
<dbReference type="GO" id="GO:0140114">
    <property type="term" value="P:cellular detoxification of fluoride"/>
    <property type="evidence" value="ECO:0007669"/>
    <property type="project" value="UniProtKB-UniRule"/>
</dbReference>
<keyword evidence="8" id="KW-0915">Sodium</keyword>
<dbReference type="PANTHER" id="PTHR28259">
    <property type="entry name" value="FLUORIDE EXPORT PROTEIN 1-RELATED"/>
    <property type="match status" value="1"/>
</dbReference>
<feature type="transmembrane region" description="Helical" evidence="8">
    <location>
        <begin position="100"/>
        <end position="123"/>
    </location>
</feature>
<keyword evidence="8" id="KW-0813">Transport</keyword>
<dbReference type="GO" id="GO:0005886">
    <property type="term" value="C:plasma membrane"/>
    <property type="evidence" value="ECO:0007669"/>
    <property type="project" value="UniProtKB-SubCell"/>
</dbReference>
<keyword evidence="2 8" id="KW-1003">Cell membrane</keyword>
<comment type="similarity">
    <text evidence="6 8">Belongs to the fluoride channel Fluc/FEX (TC 1.A.43) family.</text>
</comment>
<keyword evidence="8" id="KW-0479">Metal-binding</keyword>
<keyword evidence="12" id="KW-1185">Reference proteome</keyword>
<comment type="function">
    <text evidence="8">Fluoride-specific ion channel. Important for reducing fluoride concentration in the cell, thus reducing its toxicity.</text>
</comment>
<comment type="subcellular location">
    <subcellularLocation>
        <location evidence="1 8">Cell membrane</location>
        <topology evidence="1 8">Multi-pass membrane protein</topology>
    </subcellularLocation>
</comment>
<reference evidence="11" key="2">
    <citation type="submission" date="2016-10" db="EMBL/GenBank/DDBJ databases">
        <authorList>
            <person name="Varghese N."/>
            <person name="Submissions S."/>
        </authorList>
    </citation>
    <scope>NUCLEOTIDE SEQUENCE [LARGE SCALE GENOMIC DNA]</scope>
    <source>
        <strain evidence="11">CGMCC 1.12397</strain>
    </source>
</reference>
<keyword evidence="8" id="KW-0406">Ion transport</keyword>
<evidence type="ECO:0000256" key="8">
    <source>
        <dbReference type="HAMAP-Rule" id="MF_00454"/>
    </source>
</evidence>
<dbReference type="GO" id="GO:0046872">
    <property type="term" value="F:metal ion binding"/>
    <property type="evidence" value="ECO:0007669"/>
    <property type="project" value="UniProtKB-KW"/>
</dbReference>
<dbReference type="Pfam" id="PF02537">
    <property type="entry name" value="CRCB"/>
    <property type="match status" value="1"/>
</dbReference>
<keyword evidence="4 8" id="KW-1133">Transmembrane helix</keyword>
<gene>
    <name evidence="8" type="primary">fluC</name>
    <name evidence="8" type="synonym">crcB</name>
    <name evidence="9" type="ORF">DWB78_07395</name>
    <name evidence="10" type="ORF">SAMN05216278_2685</name>
</gene>
<keyword evidence="3 8" id="KW-0812">Transmembrane</keyword>
<reference evidence="9 12" key="3">
    <citation type="submission" date="2018-07" db="EMBL/GenBank/DDBJ databases">
        <title>Genome sequence of extremly halophilic archaeon Halopelagius longus strain BC12-B1.</title>
        <authorList>
            <person name="Zhang X."/>
        </authorList>
    </citation>
    <scope>NUCLEOTIDE SEQUENCE [LARGE SCALE GENOMIC DNA]</scope>
    <source>
        <strain evidence="9 12">BC12-B1</strain>
    </source>
</reference>
<name>A0A1H1E1T8_9EURY</name>
<feature type="transmembrane region" description="Helical" evidence="8">
    <location>
        <begin position="66"/>
        <end position="88"/>
    </location>
</feature>
<dbReference type="RefSeq" id="WP_092538135.1">
    <property type="nucleotide sequence ID" value="NZ_FNKQ01000003.1"/>
</dbReference>
<dbReference type="PANTHER" id="PTHR28259:SF1">
    <property type="entry name" value="FLUORIDE EXPORT PROTEIN 1-RELATED"/>
    <property type="match status" value="1"/>
</dbReference>
<evidence type="ECO:0000256" key="5">
    <source>
        <dbReference type="ARBA" id="ARBA00023136"/>
    </source>
</evidence>
<evidence type="ECO:0000313" key="9">
    <source>
        <dbReference type="EMBL" id="RDI71560.1"/>
    </source>
</evidence>
<keyword evidence="5 8" id="KW-0472">Membrane</keyword>
<evidence type="ECO:0000256" key="7">
    <source>
        <dbReference type="ARBA" id="ARBA00035585"/>
    </source>
</evidence>
<evidence type="ECO:0000256" key="6">
    <source>
        <dbReference type="ARBA" id="ARBA00035120"/>
    </source>
</evidence>
<comment type="catalytic activity">
    <reaction evidence="7">
        <text>fluoride(in) = fluoride(out)</text>
        <dbReference type="Rhea" id="RHEA:76159"/>
        <dbReference type="ChEBI" id="CHEBI:17051"/>
    </reaction>
    <physiologicalReaction direction="left-to-right" evidence="7">
        <dbReference type="Rhea" id="RHEA:76160"/>
    </physiologicalReaction>
</comment>
<feature type="binding site" evidence="8">
    <location>
        <position position="78"/>
    </location>
    <ligand>
        <name>Na(+)</name>
        <dbReference type="ChEBI" id="CHEBI:29101"/>
        <note>structural</note>
    </ligand>
</feature>
<dbReference type="HAMAP" id="MF_00454">
    <property type="entry name" value="FluC"/>
    <property type="match status" value="1"/>
</dbReference>
<evidence type="ECO:0000313" key="12">
    <source>
        <dbReference type="Proteomes" id="UP000255421"/>
    </source>
</evidence>
<comment type="activity regulation">
    <text evidence="8">Na(+) is not transported, but it plays an essential structural role and its presence is essential for fluoride channel function.</text>
</comment>
<dbReference type="Proteomes" id="UP000199289">
    <property type="component" value="Unassembled WGS sequence"/>
</dbReference>
<dbReference type="Proteomes" id="UP000255421">
    <property type="component" value="Unassembled WGS sequence"/>
</dbReference>
<dbReference type="EMBL" id="QQST01000001">
    <property type="protein sequence ID" value="RDI71560.1"/>
    <property type="molecule type" value="Genomic_DNA"/>
</dbReference>
<evidence type="ECO:0000256" key="4">
    <source>
        <dbReference type="ARBA" id="ARBA00022989"/>
    </source>
</evidence>
<evidence type="ECO:0000256" key="1">
    <source>
        <dbReference type="ARBA" id="ARBA00004651"/>
    </source>
</evidence>
<feature type="transmembrane region" description="Helical" evidence="8">
    <location>
        <begin position="43"/>
        <end position="60"/>
    </location>
</feature>
<feature type="transmembrane region" description="Helical" evidence="8">
    <location>
        <begin position="12"/>
        <end position="31"/>
    </location>
</feature>
<organism evidence="10 11">
    <name type="scientific">Halopelagius longus</name>
    <dbReference type="NCBI Taxonomy" id="1236180"/>
    <lineage>
        <taxon>Archaea</taxon>
        <taxon>Methanobacteriati</taxon>
        <taxon>Methanobacteriota</taxon>
        <taxon>Stenosarchaea group</taxon>
        <taxon>Halobacteria</taxon>
        <taxon>Halobacteriales</taxon>
        <taxon>Haloferacaceae</taxon>
    </lineage>
</organism>
<protein>
    <recommendedName>
        <fullName evidence="8">Fluoride-specific ion channel FluC</fullName>
    </recommendedName>
</protein>
<accession>A0A1H1E1T8</accession>
<evidence type="ECO:0000256" key="2">
    <source>
        <dbReference type="ARBA" id="ARBA00022475"/>
    </source>
</evidence>
<proteinExistence type="inferred from homology"/>
<feature type="binding site" evidence="8">
    <location>
        <position position="75"/>
    </location>
    <ligand>
        <name>Na(+)</name>
        <dbReference type="ChEBI" id="CHEBI:29101"/>
        <note>structural</note>
    </ligand>
</feature>
<dbReference type="EMBL" id="FNKQ01000003">
    <property type="protein sequence ID" value="SDQ82468.1"/>
    <property type="molecule type" value="Genomic_DNA"/>
</dbReference>
<evidence type="ECO:0000313" key="11">
    <source>
        <dbReference type="Proteomes" id="UP000199289"/>
    </source>
</evidence>
<sequence length="124" mass="11712">MSGVVAAAGHLPPAVLVGLGGSAGALARYGVDTALESGRRATLSVNVLGSVVLGAVVAASPPSVVATALGTGFCGAFTTFSSFAVAVAADARDGREGEAVRYAAVTLGTALVGVAVGTALVGAV</sequence>
<dbReference type="GO" id="GO:0062054">
    <property type="term" value="F:fluoride channel activity"/>
    <property type="evidence" value="ECO:0007669"/>
    <property type="project" value="UniProtKB-UniRule"/>
</dbReference>
<evidence type="ECO:0000256" key="3">
    <source>
        <dbReference type="ARBA" id="ARBA00022692"/>
    </source>
</evidence>